<evidence type="ECO:0000313" key="1">
    <source>
        <dbReference type="EMBL" id="GIZ02942.1"/>
    </source>
</evidence>
<proteinExistence type="predicted"/>
<keyword evidence="2" id="KW-1185">Reference proteome</keyword>
<evidence type="ECO:0000313" key="2">
    <source>
        <dbReference type="Proteomes" id="UP001054945"/>
    </source>
</evidence>
<dbReference type="AlphaFoldDB" id="A0AAV4Y6F7"/>
<comment type="caution">
    <text evidence="1">The sequence shown here is derived from an EMBL/GenBank/DDBJ whole genome shotgun (WGS) entry which is preliminary data.</text>
</comment>
<reference evidence="1 2" key="1">
    <citation type="submission" date="2021-06" db="EMBL/GenBank/DDBJ databases">
        <title>Caerostris extrusa draft genome.</title>
        <authorList>
            <person name="Kono N."/>
            <person name="Arakawa K."/>
        </authorList>
    </citation>
    <scope>NUCLEOTIDE SEQUENCE [LARGE SCALE GENOMIC DNA]</scope>
</reference>
<gene>
    <name evidence="1" type="ORF">CEXT_399031</name>
</gene>
<accession>A0AAV4Y6F7</accession>
<protein>
    <submittedName>
        <fullName evidence="1">Uncharacterized protein</fullName>
    </submittedName>
</protein>
<organism evidence="1 2">
    <name type="scientific">Caerostris extrusa</name>
    <name type="common">Bark spider</name>
    <name type="synonym">Caerostris bankana</name>
    <dbReference type="NCBI Taxonomy" id="172846"/>
    <lineage>
        <taxon>Eukaryota</taxon>
        <taxon>Metazoa</taxon>
        <taxon>Ecdysozoa</taxon>
        <taxon>Arthropoda</taxon>
        <taxon>Chelicerata</taxon>
        <taxon>Arachnida</taxon>
        <taxon>Araneae</taxon>
        <taxon>Araneomorphae</taxon>
        <taxon>Entelegynae</taxon>
        <taxon>Araneoidea</taxon>
        <taxon>Araneidae</taxon>
        <taxon>Caerostris</taxon>
    </lineage>
</organism>
<sequence>MRAFKKSFEVLHFDFTLLGNLDSMSLYAISKIHPPSRCAQLCGHKGFRVRSSSLSTIQSQKRRTKTKTASLLVSEEEVCSDRAKARKESRVSLSHGNR</sequence>
<dbReference type="EMBL" id="BPLR01018881">
    <property type="protein sequence ID" value="GIZ02942.1"/>
    <property type="molecule type" value="Genomic_DNA"/>
</dbReference>
<name>A0AAV4Y6F7_CAEEX</name>
<dbReference type="Proteomes" id="UP001054945">
    <property type="component" value="Unassembled WGS sequence"/>
</dbReference>